<keyword evidence="6" id="KW-1185">Reference proteome</keyword>
<dbReference type="SUPFAM" id="SSF56801">
    <property type="entry name" value="Acetyl-CoA synthetase-like"/>
    <property type="match status" value="1"/>
</dbReference>
<dbReference type="RefSeq" id="WP_088260734.1">
    <property type="nucleotide sequence ID" value="NZ_NIDE01000020.1"/>
</dbReference>
<keyword evidence="5" id="KW-0012">Acyltransferase</keyword>
<dbReference type="AlphaFoldDB" id="A0A225D488"/>
<comment type="similarity">
    <text evidence="1">Belongs to the ATP-dependent AMP-binding enzyme family.</text>
</comment>
<evidence type="ECO:0000313" key="5">
    <source>
        <dbReference type="EMBL" id="OWK34454.1"/>
    </source>
</evidence>
<sequence length="786" mass="86752">MAPVSHAVRPLFATQADFLPDLWPLAAVAVVLVYLVLAWVFPAFLRPLFWLVAHTLYRFHVYHPGRIPATGPVLLVSNHVTYLDWLLIWVASPRPVTFVLWAQFYRNPFLRLILSFGRGRAIPIDSSGNRPRAVVDGLRRMSAALDAGQVVCVFPEQTLTRNGQILPFGRGVEWVLRNARQPVPVVPVFLNNLWGSMWSWARGRVFWKLPPEFRRRVAVYFGQPLPSPCTAAAARAAVQECSAACGIESSDYTLPVNRQFVRSAARFRNLFRCAFIDVATGTERQLTWAAVLVGAWCLSRWLRTRVGASQNVGIWLPTGAGSALANIALSFLGKTTVNLNYTAGTDSINSAIRQAGIETVITSAKFTARIAINLPEGVRRIDLEDALGGISKGEKLLRMAMVVLLPGWVLDRFVLRLGKTRLDDVVTILFSSGSTGEPKGVMMTYRNISTNTAAFIHGVELDAADRMLAVLPFFHSFGYTVCLWAPAAIAMEAVYFPDPRQAKELGELCRKHRCTILLGTATFLRLYLKRAGIEDFRSLRLLVCGAEKLPVALAEEFRAKFGVLPLEGYGCTELSPVVSVNLPDVILGGVRQRANSPGTVGQPIPNVCARAFDPETTAPLAHGEEGVLGVKGPNVMLGYLHQPEKTRDVVRDGWYMTGDVGRIEDDGFIRITGRISRFAKIGGEMIPLDRLDQEMHDILNTNGDRVLVVAAVPDVKRGERVVVLHLPDVFARLESVFARLRERGLPNLWIPDPRDCYPVDSFPALGNGKLDLRRVGELAKQAAGLN</sequence>
<dbReference type="InterPro" id="IPR042099">
    <property type="entry name" value="ANL_N_sf"/>
</dbReference>
<reference evidence="6" key="1">
    <citation type="submission" date="2017-06" db="EMBL/GenBank/DDBJ databases">
        <title>Genome analysis of Fimbriiglobus ruber SP5, the first member of the order Planctomycetales with confirmed chitinolytic capability.</title>
        <authorList>
            <person name="Ravin N.V."/>
            <person name="Rakitin A.L."/>
            <person name="Ivanova A.A."/>
            <person name="Beletsky A.V."/>
            <person name="Kulichevskaya I.S."/>
            <person name="Mardanov A.V."/>
            <person name="Dedysh S.N."/>
        </authorList>
    </citation>
    <scope>NUCLEOTIDE SEQUENCE [LARGE SCALE GENOMIC DNA]</scope>
    <source>
        <strain evidence="6">SP5</strain>
    </source>
</reference>
<name>A0A225D488_9BACT</name>
<dbReference type="PANTHER" id="PTHR43201:SF5">
    <property type="entry name" value="MEDIUM-CHAIN ACYL-COA LIGASE ACSF2, MITOCHONDRIAL"/>
    <property type="match status" value="1"/>
</dbReference>
<keyword evidence="3" id="KW-0472">Membrane</keyword>
<evidence type="ECO:0000256" key="2">
    <source>
        <dbReference type="ARBA" id="ARBA00022598"/>
    </source>
</evidence>
<gene>
    <name evidence="5" type="ORF">FRUB_10425</name>
</gene>
<dbReference type="GO" id="GO:0006631">
    <property type="term" value="P:fatty acid metabolic process"/>
    <property type="evidence" value="ECO:0007669"/>
    <property type="project" value="TreeGrafter"/>
</dbReference>
<evidence type="ECO:0000313" key="6">
    <source>
        <dbReference type="Proteomes" id="UP000214646"/>
    </source>
</evidence>
<evidence type="ECO:0000256" key="3">
    <source>
        <dbReference type="SAM" id="Phobius"/>
    </source>
</evidence>
<evidence type="ECO:0000259" key="4">
    <source>
        <dbReference type="SMART" id="SM00563"/>
    </source>
</evidence>
<feature type="domain" description="Phospholipid/glycerol acyltransferase" evidence="4">
    <location>
        <begin position="73"/>
        <end position="193"/>
    </location>
</feature>
<protein>
    <submittedName>
        <fullName evidence="5">Putative 2-acylglycerophosphoethanolamine acyltransferase / acyl-acyl carrier protein synthetase</fullName>
    </submittedName>
</protein>
<dbReference type="CDD" id="cd07989">
    <property type="entry name" value="LPLAT_AGPAT-like"/>
    <property type="match status" value="1"/>
</dbReference>
<dbReference type="Pfam" id="PF01553">
    <property type="entry name" value="Acyltransferase"/>
    <property type="match status" value="1"/>
</dbReference>
<dbReference type="InterPro" id="IPR000873">
    <property type="entry name" value="AMP-dep_synth/lig_dom"/>
</dbReference>
<proteinExistence type="inferred from homology"/>
<dbReference type="GO" id="GO:0031956">
    <property type="term" value="F:medium-chain fatty acid-CoA ligase activity"/>
    <property type="evidence" value="ECO:0007669"/>
    <property type="project" value="TreeGrafter"/>
</dbReference>
<dbReference type="GO" id="GO:0016746">
    <property type="term" value="F:acyltransferase activity"/>
    <property type="evidence" value="ECO:0007669"/>
    <property type="project" value="UniProtKB-KW"/>
</dbReference>
<keyword evidence="5" id="KW-0808">Transferase</keyword>
<dbReference type="Pfam" id="PF00501">
    <property type="entry name" value="AMP-binding"/>
    <property type="match status" value="1"/>
</dbReference>
<dbReference type="OrthoDB" id="9757771at2"/>
<dbReference type="PANTHER" id="PTHR43201">
    <property type="entry name" value="ACYL-COA SYNTHETASE"/>
    <property type="match status" value="1"/>
</dbReference>
<comment type="caution">
    <text evidence="5">The sequence shown here is derived from an EMBL/GenBank/DDBJ whole genome shotgun (WGS) entry which is preliminary data.</text>
</comment>
<feature type="transmembrane region" description="Helical" evidence="3">
    <location>
        <begin position="22"/>
        <end position="41"/>
    </location>
</feature>
<keyword evidence="2" id="KW-0436">Ligase</keyword>
<keyword evidence="3" id="KW-0812">Transmembrane</keyword>
<dbReference type="Gene3D" id="3.30.300.30">
    <property type="match status" value="1"/>
</dbReference>
<dbReference type="Gene3D" id="3.40.50.12780">
    <property type="entry name" value="N-terminal domain of ligase-like"/>
    <property type="match status" value="1"/>
</dbReference>
<dbReference type="EMBL" id="NIDE01000020">
    <property type="protein sequence ID" value="OWK34454.1"/>
    <property type="molecule type" value="Genomic_DNA"/>
</dbReference>
<keyword evidence="3" id="KW-1133">Transmembrane helix</keyword>
<dbReference type="SMART" id="SM00563">
    <property type="entry name" value="PlsC"/>
    <property type="match status" value="1"/>
</dbReference>
<accession>A0A225D488</accession>
<evidence type="ECO:0000256" key="1">
    <source>
        <dbReference type="ARBA" id="ARBA00006432"/>
    </source>
</evidence>
<dbReference type="InterPro" id="IPR002123">
    <property type="entry name" value="Plipid/glycerol_acylTrfase"/>
</dbReference>
<dbReference type="InterPro" id="IPR020845">
    <property type="entry name" value="AMP-binding_CS"/>
</dbReference>
<dbReference type="InterPro" id="IPR045851">
    <property type="entry name" value="AMP-bd_C_sf"/>
</dbReference>
<dbReference type="SUPFAM" id="SSF69593">
    <property type="entry name" value="Glycerol-3-phosphate (1)-acyltransferase"/>
    <property type="match status" value="1"/>
</dbReference>
<dbReference type="PROSITE" id="PS00455">
    <property type="entry name" value="AMP_BINDING"/>
    <property type="match status" value="1"/>
</dbReference>
<dbReference type="Proteomes" id="UP000214646">
    <property type="component" value="Unassembled WGS sequence"/>
</dbReference>
<organism evidence="5 6">
    <name type="scientific">Fimbriiglobus ruber</name>
    <dbReference type="NCBI Taxonomy" id="1908690"/>
    <lineage>
        <taxon>Bacteria</taxon>
        <taxon>Pseudomonadati</taxon>
        <taxon>Planctomycetota</taxon>
        <taxon>Planctomycetia</taxon>
        <taxon>Gemmatales</taxon>
        <taxon>Gemmataceae</taxon>
        <taxon>Fimbriiglobus</taxon>
    </lineage>
</organism>